<keyword evidence="1" id="KW-0812">Transmembrane</keyword>
<dbReference type="EMBL" id="KZ679140">
    <property type="protein sequence ID" value="PTB72940.1"/>
    <property type="molecule type" value="Genomic_DNA"/>
</dbReference>
<organism evidence="3 4">
    <name type="scientific">Trichoderma longibrachiatum ATCC 18648</name>
    <dbReference type="NCBI Taxonomy" id="983965"/>
    <lineage>
        <taxon>Eukaryota</taxon>
        <taxon>Fungi</taxon>
        <taxon>Dikarya</taxon>
        <taxon>Ascomycota</taxon>
        <taxon>Pezizomycotina</taxon>
        <taxon>Sordariomycetes</taxon>
        <taxon>Hypocreomycetidae</taxon>
        <taxon>Hypocreales</taxon>
        <taxon>Hypocreaceae</taxon>
        <taxon>Trichoderma</taxon>
    </lineage>
</organism>
<evidence type="ECO:0000256" key="1">
    <source>
        <dbReference type="SAM" id="Phobius"/>
    </source>
</evidence>
<keyword evidence="1" id="KW-1133">Transmembrane helix</keyword>
<feature type="non-terminal residue" evidence="3">
    <location>
        <position position="53"/>
    </location>
</feature>
<sequence>MLSASSHFCPLSLCLVPWWMLTLPDAAAACSICSCLLGYFAVTSLHVLVCFSL</sequence>
<keyword evidence="4" id="KW-1185">Reference proteome</keyword>
<feature type="signal peptide" evidence="2">
    <location>
        <begin position="1"/>
        <end position="29"/>
    </location>
</feature>
<dbReference type="AlphaFoldDB" id="A0A2T4BUF0"/>
<reference evidence="3 4" key="1">
    <citation type="submission" date="2016-07" db="EMBL/GenBank/DDBJ databases">
        <title>Multiple horizontal gene transfer events from other fungi enriched the ability of initially mycotrophic Trichoderma (Ascomycota) to feed on dead plant biomass.</title>
        <authorList>
            <consortium name="DOE Joint Genome Institute"/>
            <person name="Aerts A."/>
            <person name="Atanasova L."/>
            <person name="Chenthamara K."/>
            <person name="Zhang J."/>
            <person name="Grujic M."/>
            <person name="Henrissat B."/>
            <person name="Kuo A."/>
            <person name="Salamov A."/>
            <person name="Lipzen A."/>
            <person name="Labutti K."/>
            <person name="Barry K."/>
            <person name="Miao Y."/>
            <person name="Rahimi M.J."/>
            <person name="Shen Q."/>
            <person name="Grigoriev I.V."/>
            <person name="Kubicek C.P."/>
            <person name="Druzhinina I.S."/>
        </authorList>
    </citation>
    <scope>NUCLEOTIDE SEQUENCE [LARGE SCALE GENOMIC DNA]</scope>
    <source>
        <strain evidence="3 4">ATCC 18648</strain>
    </source>
</reference>
<accession>A0A2T4BUF0</accession>
<feature type="transmembrane region" description="Helical" evidence="1">
    <location>
        <begin position="26"/>
        <end position="51"/>
    </location>
</feature>
<proteinExistence type="predicted"/>
<keyword evidence="2" id="KW-0732">Signal</keyword>
<feature type="chain" id="PRO_5015600953" evidence="2">
    <location>
        <begin position="30"/>
        <end position="53"/>
    </location>
</feature>
<keyword evidence="1" id="KW-0472">Membrane</keyword>
<gene>
    <name evidence="3" type="ORF">M440DRAFT_1405397</name>
</gene>
<evidence type="ECO:0000313" key="4">
    <source>
        <dbReference type="Proteomes" id="UP000240760"/>
    </source>
</evidence>
<name>A0A2T4BUF0_TRILO</name>
<protein>
    <submittedName>
        <fullName evidence="3">Uncharacterized protein</fullName>
    </submittedName>
</protein>
<evidence type="ECO:0000256" key="2">
    <source>
        <dbReference type="SAM" id="SignalP"/>
    </source>
</evidence>
<evidence type="ECO:0000313" key="3">
    <source>
        <dbReference type="EMBL" id="PTB72940.1"/>
    </source>
</evidence>
<dbReference type="Proteomes" id="UP000240760">
    <property type="component" value="Unassembled WGS sequence"/>
</dbReference>